<protein>
    <submittedName>
        <fullName evidence="1">Uncharacterized protein</fullName>
    </submittedName>
</protein>
<name>A0A0F9UDP7_9ZZZZ</name>
<sequence>MCVYMMSEKQTKKCPICDGLGVKLIENPTSTERRDCILGDVCPDCFGKGRICMADLPSTPELNIRFEGGVDGG</sequence>
<reference evidence="1" key="1">
    <citation type="journal article" date="2015" name="Nature">
        <title>Complex archaea that bridge the gap between prokaryotes and eukaryotes.</title>
        <authorList>
            <person name="Spang A."/>
            <person name="Saw J.H."/>
            <person name="Jorgensen S.L."/>
            <person name="Zaremba-Niedzwiedzka K."/>
            <person name="Martijn J."/>
            <person name="Lind A.E."/>
            <person name="van Eijk R."/>
            <person name="Schleper C."/>
            <person name="Guy L."/>
            <person name="Ettema T.J."/>
        </authorList>
    </citation>
    <scope>NUCLEOTIDE SEQUENCE</scope>
</reference>
<gene>
    <name evidence="1" type="ORF">LCGC14_0236100</name>
</gene>
<accession>A0A0F9UDP7</accession>
<evidence type="ECO:0000313" key="1">
    <source>
        <dbReference type="EMBL" id="KKN89764.1"/>
    </source>
</evidence>
<dbReference type="AlphaFoldDB" id="A0A0F9UDP7"/>
<dbReference type="InterPro" id="IPR036410">
    <property type="entry name" value="HSP_DnaJ_Cys-rich_dom_sf"/>
</dbReference>
<proteinExistence type="predicted"/>
<dbReference type="EMBL" id="LAZR01000116">
    <property type="protein sequence ID" value="KKN89764.1"/>
    <property type="molecule type" value="Genomic_DNA"/>
</dbReference>
<organism evidence="1">
    <name type="scientific">marine sediment metagenome</name>
    <dbReference type="NCBI Taxonomy" id="412755"/>
    <lineage>
        <taxon>unclassified sequences</taxon>
        <taxon>metagenomes</taxon>
        <taxon>ecological metagenomes</taxon>
    </lineage>
</organism>
<dbReference type="SUPFAM" id="SSF57938">
    <property type="entry name" value="DnaJ/Hsp40 cysteine-rich domain"/>
    <property type="match status" value="1"/>
</dbReference>
<comment type="caution">
    <text evidence="1">The sequence shown here is derived from an EMBL/GenBank/DDBJ whole genome shotgun (WGS) entry which is preliminary data.</text>
</comment>